<dbReference type="PIRSF" id="PIRSF000197">
    <property type="entry name" value="Bifunct_PutA"/>
    <property type="match status" value="1"/>
</dbReference>
<dbReference type="PANTHER" id="PTHR42862:SF1">
    <property type="entry name" value="DELTA-1-PYRROLINE-5-CARBOXYLATE DEHYDROGENASE 2, ISOFORM A-RELATED"/>
    <property type="match status" value="1"/>
</dbReference>
<dbReference type="GO" id="GO:0004657">
    <property type="term" value="F:proline dehydrogenase activity"/>
    <property type="evidence" value="ECO:0007669"/>
    <property type="project" value="InterPro"/>
</dbReference>
<dbReference type="InterPro" id="IPR002872">
    <property type="entry name" value="Proline_DH_dom"/>
</dbReference>
<dbReference type="Gene3D" id="3.40.309.10">
    <property type="entry name" value="Aldehyde Dehydrogenase, Chain A, domain 2"/>
    <property type="match status" value="1"/>
</dbReference>
<comment type="pathway">
    <text evidence="1">Amino-acid degradation; L-proline degradation into L-glutamate; L-glutamate from L-proline: step 2/2.</text>
</comment>
<dbReference type="InterPro" id="IPR029510">
    <property type="entry name" value="Ald_DH_CS_GLU"/>
</dbReference>
<name>A0A5C5UWS4_9BACT</name>
<dbReference type="GO" id="GO:0010133">
    <property type="term" value="P:L-proline catabolic process to L-glutamate"/>
    <property type="evidence" value="ECO:0007669"/>
    <property type="project" value="InterPro"/>
</dbReference>
<dbReference type="InterPro" id="IPR050485">
    <property type="entry name" value="Proline_metab_enzyme"/>
</dbReference>
<evidence type="ECO:0000256" key="5">
    <source>
        <dbReference type="ARBA" id="ARBA00048142"/>
    </source>
</evidence>
<evidence type="ECO:0000256" key="6">
    <source>
        <dbReference type="PIRSR" id="PIRSR000197-1"/>
    </source>
</evidence>
<evidence type="ECO:0000259" key="9">
    <source>
        <dbReference type="Pfam" id="PF00171"/>
    </source>
</evidence>
<sequence length="1098" mass="122446">MIVEQFHNSPPSESSLGHEMLNSTIANRTVELAKRLLSAANRSMRSGEKKQSQQLARMMNDAAGKAFTMAMVDESFRSAKPHIQARRWRGLLRDFGLPQYFSWTDRMLLRIASAASVVAPQIVMPLIAARMRADSSNVILNGEMDELRRYVRGRVSQGFSINLNHLGEAVLGEEEAQNRLRIALEYLQQPEVNYLSVKISAVFSQINLTAYDQTLTAIKDRLRVIYRAAAPDGKFVNLDMEEYRDLRLTLEAFQQVLAEPEFLHYSAGIVLQAYIPDSWNALQELAAWAQERVAAGGAQVKVRLVKGANMAMEDVEAELHGWHSAPYRTKAETDANYRRMMEFCVRPENAAVLRVGVASHNLFDVALALTLREELGTSDAVEIEMLEGMANHQARIVKEQAGGLLLYAPAVQEKDFQSAMAYLVRRLDENTSPQNFLHDLFGLTPDSAAWKEQERRFREGWEHRRDVTSLSRRQLPCPDPNRAAHFMNQADSDWTQLATRTQLDEAIANWSPALPPEAEDLDATLETAVAAGARWSAESISHRAEILRHAAEVMQEHRFESIAEMQQTAKKAIAEADAEVSEAIDFARYYAEHFPQHPGIASQALGVVVITPPWNFPYAIPCGGVLAALMAGNAVLLKPAPETTDIAWRLVQQLWEAGVPRDVLQFYPCADGETGKRLITDPRVSAVVLTGAYQTARMFQSWRPSLRLYAETSGKNALVITAQADRELAVKDLVQSAFRHAGQKCSAASLAIIEAEVYDDPIFQRQLLDAAASLQVGPSTDRTSVVTPVIREPEPNLLRALTQLEVGESWLLRPQPSADDPCLWSPGIRLGVKPGSWFHKTECFGPVLGLMRAENLDQAIAWQNDVDFGLTAGIHTLDRREQEQWTESVQAGNLYVNRPTTGAIVQRQPFGGWKKSSIGPGSKAGGPNYVSLFARWSDEQTDTPLAIVETSYQTAWDEYFSQEHDPSHLESESNVFRYRPAGGVLLRLPSEDEATIARAKLAAQITGAPLEISIASQEPDADFIARLSREGQRFEFLRTVGEVNDTVLAAMHEAGLNWIDAPLTANGYVELRYWLREQAITRTLHRYGQIIQLPEDHA</sequence>
<dbReference type="PROSITE" id="PS00070">
    <property type="entry name" value="ALDEHYDE_DEHYDR_CYS"/>
    <property type="match status" value="1"/>
</dbReference>
<keyword evidence="3 8" id="KW-0560">Oxidoreductase</keyword>
<dbReference type="InterPro" id="IPR025703">
    <property type="entry name" value="Bifunct_PutA"/>
</dbReference>
<feature type="domain" description="Proline dehydrogenase" evidence="10">
    <location>
        <begin position="153"/>
        <end position="438"/>
    </location>
</feature>
<dbReference type="AlphaFoldDB" id="A0A5C5UWS4"/>
<dbReference type="Gene3D" id="3.40.605.10">
    <property type="entry name" value="Aldehyde Dehydrogenase, Chain A, domain 1"/>
    <property type="match status" value="1"/>
</dbReference>
<evidence type="ECO:0000256" key="1">
    <source>
        <dbReference type="ARBA" id="ARBA00004786"/>
    </source>
</evidence>
<dbReference type="InterPro" id="IPR015590">
    <property type="entry name" value="Aldehyde_DH_dom"/>
</dbReference>
<evidence type="ECO:0000256" key="4">
    <source>
        <dbReference type="ARBA" id="ARBA00023027"/>
    </source>
</evidence>
<comment type="catalytic activity">
    <reaction evidence="5">
        <text>L-glutamate 5-semialdehyde + NAD(+) + H2O = L-glutamate + NADH + 2 H(+)</text>
        <dbReference type="Rhea" id="RHEA:30235"/>
        <dbReference type="ChEBI" id="CHEBI:15377"/>
        <dbReference type="ChEBI" id="CHEBI:15378"/>
        <dbReference type="ChEBI" id="CHEBI:29985"/>
        <dbReference type="ChEBI" id="CHEBI:57540"/>
        <dbReference type="ChEBI" id="CHEBI:57945"/>
        <dbReference type="ChEBI" id="CHEBI:58066"/>
        <dbReference type="EC" id="1.2.1.88"/>
    </reaction>
</comment>
<dbReference type="GO" id="GO:0003700">
    <property type="term" value="F:DNA-binding transcription factor activity"/>
    <property type="evidence" value="ECO:0007669"/>
    <property type="project" value="InterPro"/>
</dbReference>
<organism evidence="11 12">
    <name type="scientific">Blastopirellula retiformator</name>
    <dbReference type="NCBI Taxonomy" id="2527970"/>
    <lineage>
        <taxon>Bacteria</taxon>
        <taxon>Pseudomonadati</taxon>
        <taxon>Planctomycetota</taxon>
        <taxon>Planctomycetia</taxon>
        <taxon>Pirellulales</taxon>
        <taxon>Pirellulaceae</taxon>
        <taxon>Blastopirellula</taxon>
    </lineage>
</organism>
<feature type="active site" evidence="6">
    <location>
        <position position="745"/>
    </location>
</feature>
<dbReference type="GO" id="GO:0009898">
    <property type="term" value="C:cytoplasmic side of plasma membrane"/>
    <property type="evidence" value="ECO:0007669"/>
    <property type="project" value="TreeGrafter"/>
</dbReference>
<reference evidence="11 12" key="1">
    <citation type="submission" date="2019-02" db="EMBL/GenBank/DDBJ databases">
        <title>Deep-cultivation of Planctomycetes and their phenomic and genomic characterization uncovers novel biology.</title>
        <authorList>
            <person name="Wiegand S."/>
            <person name="Jogler M."/>
            <person name="Boedeker C."/>
            <person name="Pinto D."/>
            <person name="Vollmers J."/>
            <person name="Rivas-Marin E."/>
            <person name="Kohn T."/>
            <person name="Peeters S.H."/>
            <person name="Heuer A."/>
            <person name="Rast P."/>
            <person name="Oberbeckmann S."/>
            <person name="Bunk B."/>
            <person name="Jeske O."/>
            <person name="Meyerdierks A."/>
            <person name="Storesund J.E."/>
            <person name="Kallscheuer N."/>
            <person name="Luecker S."/>
            <person name="Lage O.M."/>
            <person name="Pohl T."/>
            <person name="Merkel B.J."/>
            <person name="Hornburger P."/>
            <person name="Mueller R.-W."/>
            <person name="Bruemmer F."/>
            <person name="Labrenz M."/>
            <person name="Spormann A.M."/>
            <person name="Op Den Camp H."/>
            <person name="Overmann J."/>
            <person name="Amann R."/>
            <person name="Jetten M.S.M."/>
            <person name="Mascher T."/>
            <person name="Medema M.H."/>
            <person name="Devos D.P."/>
            <person name="Kaster A.-K."/>
            <person name="Ovreas L."/>
            <person name="Rohde M."/>
            <person name="Galperin M.Y."/>
            <person name="Jogler C."/>
        </authorList>
    </citation>
    <scope>NUCLEOTIDE SEQUENCE [LARGE SCALE GENOMIC DNA]</scope>
    <source>
        <strain evidence="11 12">Enr8</strain>
    </source>
</reference>
<evidence type="ECO:0000256" key="8">
    <source>
        <dbReference type="RuleBase" id="RU003345"/>
    </source>
</evidence>
<dbReference type="InterPro" id="IPR016160">
    <property type="entry name" value="Ald_DH_CS_CYS"/>
</dbReference>
<dbReference type="OrthoDB" id="4503395at2"/>
<gene>
    <name evidence="11" type="primary">putA</name>
    <name evidence="11" type="ORF">Enr8_43500</name>
</gene>
<comment type="caution">
    <text evidence="11">The sequence shown here is derived from an EMBL/GenBank/DDBJ whole genome shotgun (WGS) entry which is preliminary data.</text>
</comment>
<feature type="active site" evidence="6 7">
    <location>
        <position position="711"/>
    </location>
</feature>
<evidence type="ECO:0000256" key="7">
    <source>
        <dbReference type="PROSITE-ProRule" id="PRU10007"/>
    </source>
</evidence>
<keyword evidence="4" id="KW-0520">NAD</keyword>
<dbReference type="InterPro" id="IPR016162">
    <property type="entry name" value="Ald_DH_N"/>
</dbReference>
<evidence type="ECO:0000256" key="3">
    <source>
        <dbReference type="ARBA" id="ARBA00023002"/>
    </source>
</evidence>
<dbReference type="Pfam" id="PF00171">
    <property type="entry name" value="Aldedh"/>
    <property type="match status" value="1"/>
</dbReference>
<dbReference type="Proteomes" id="UP000318878">
    <property type="component" value="Unassembled WGS sequence"/>
</dbReference>
<dbReference type="GO" id="GO:0003842">
    <property type="term" value="F:L-glutamate gamma-semialdehyde dehydrogenase activity"/>
    <property type="evidence" value="ECO:0007669"/>
    <property type="project" value="UniProtKB-EC"/>
</dbReference>
<accession>A0A5C5UWS4</accession>
<dbReference type="PROSITE" id="PS00687">
    <property type="entry name" value="ALDEHYDE_DEHYDR_GLU"/>
    <property type="match status" value="1"/>
</dbReference>
<dbReference type="SUPFAM" id="SSF53720">
    <property type="entry name" value="ALDH-like"/>
    <property type="match status" value="1"/>
</dbReference>
<feature type="domain" description="Aldehyde dehydrogenase" evidence="9">
    <location>
        <begin position="517"/>
        <end position="931"/>
    </location>
</feature>
<proteinExistence type="inferred from homology"/>
<evidence type="ECO:0000313" key="11">
    <source>
        <dbReference type="EMBL" id="TWT30824.1"/>
    </source>
</evidence>
<keyword evidence="12" id="KW-1185">Reference proteome</keyword>
<dbReference type="PANTHER" id="PTHR42862">
    <property type="entry name" value="DELTA-1-PYRROLINE-5-CARBOXYLATE DEHYDROGENASE 1, ISOFORM A-RELATED"/>
    <property type="match status" value="1"/>
</dbReference>
<dbReference type="EC" id="1.2.1.88" evidence="2"/>
<dbReference type="InterPro" id="IPR016163">
    <property type="entry name" value="Ald_DH_C"/>
</dbReference>
<comment type="similarity">
    <text evidence="8">Belongs to the aldehyde dehydrogenase family.</text>
</comment>
<dbReference type="InterPro" id="IPR029041">
    <property type="entry name" value="FAD-linked_oxidoreductase-like"/>
</dbReference>
<dbReference type="SUPFAM" id="SSF51730">
    <property type="entry name" value="FAD-linked oxidoreductase"/>
    <property type="match status" value="1"/>
</dbReference>
<dbReference type="Gene3D" id="3.20.20.220">
    <property type="match status" value="1"/>
</dbReference>
<protein>
    <recommendedName>
        <fullName evidence="2">L-glutamate gamma-semialdehyde dehydrogenase</fullName>
        <ecNumber evidence="2">1.2.1.88</ecNumber>
    </recommendedName>
</protein>
<evidence type="ECO:0000313" key="12">
    <source>
        <dbReference type="Proteomes" id="UP000318878"/>
    </source>
</evidence>
<dbReference type="Pfam" id="PF01619">
    <property type="entry name" value="Pro_dh"/>
    <property type="match status" value="1"/>
</dbReference>
<evidence type="ECO:0000256" key="2">
    <source>
        <dbReference type="ARBA" id="ARBA00012884"/>
    </source>
</evidence>
<dbReference type="InterPro" id="IPR016161">
    <property type="entry name" value="Ald_DH/histidinol_DH"/>
</dbReference>
<evidence type="ECO:0000259" key="10">
    <source>
        <dbReference type="Pfam" id="PF01619"/>
    </source>
</evidence>
<dbReference type="EMBL" id="SJPF01000005">
    <property type="protein sequence ID" value="TWT30824.1"/>
    <property type="molecule type" value="Genomic_DNA"/>
</dbReference>